<evidence type="ECO:0000256" key="7">
    <source>
        <dbReference type="SAM" id="MobiDB-lite"/>
    </source>
</evidence>
<dbReference type="GO" id="GO:0043161">
    <property type="term" value="P:proteasome-mediated ubiquitin-dependent protein catabolic process"/>
    <property type="evidence" value="ECO:0007669"/>
    <property type="project" value="InterPro"/>
</dbReference>
<dbReference type="eggNOG" id="KOG1872">
    <property type="taxonomic scope" value="Eukaryota"/>
</dbReference>
<dbReference type="InterPro" id="IPR029071">
    <property type="entry name" value="Ubiquitin-like_domsf"/>
</dbReference>
<proteinExistence type="inferred from homology"/>
<name>U4L0Z2_PYROM</name>
<evidence type="ECO:0000313" key="10">
    <source>
        <dbReference type="EMBL" id="CCX08485.1"/>
    </source>
</evidence>
<dbReference type="PROSITE" id="PS00972">
    <property type="entry name" value="USP_1"/>
    <property type="match status" value="1"/>
</dbReference>
<sequence length="553" mass="61345">MSDTEIPILVKHGKNEHEVTVDVTAPVEILKAMLYSLTDVEPVNQKIICKGKTVKDDSDLSTFGLKAGAKVILMGTPSARALQAPKEKMKFVEDMSDAQLAKVEGATPSGLQNLGNTCYLNSTIQALRYIPELQVELKNHNASANPLDPFGAGGSAGSSSVLSILREPDLTGALRDLYKQMGSTTSDFSPYMFLEALRRTYPQFAQKGKDGRYSQQDAEECYSQIMHALRQKLKTKKNGQEVSFIEKYMTGRLSSSLACTEDAPDEMPIETTEDFVNLKCHITQQTNFLKDGILAGLSEKIEKHSPSLGRDAVYEKTSKITRLPKYLTCHFVRFFWRRDINKKTKIMRKVTFPFELDATEYCTDELRNKLIPVRDKLRDLHKDASDRERARKRMKMSTGGAPDDVAGGNAGSSGFGSGKQSETDLVAQDKKKQEEEAMAKYIEKVPVWADELKDKLNPEIMADEGCNPSGLYELFAVVTHQGAGADSGHYCAYVKKEGGDGKTWYYFNDDSVTEVDQQKIETLYGGGESHSALIVLYRALSLEQPAEDKATAA</sequence>
<evidence type="ECO:0000313" key="11">
    <source>
        <dbReference type="Proteomes" id="UP000018144"/>
    </source>
</evidence>
<dbReference type="GO" id="GO:0070628">
    <property type="term" value="F:proteasome binding"/>
    <property type="evidence" value="ECO:0007669"/>
    <property type="project" value="TreeGrafter"/>
</dbReference>
<keyword evidence="11" id="KW-1185">Reference proteome</keyword>
<dbReference type="PANTHER" id="PTHR43982">
    <property type="entry name" value="UBIQUITIN CARBOXYL-TERMINAL HYDROLASE"/>
    <property type="match status" value="1"/>
</dbReference>
<dbReference type="InterPro" id="IPR038765">
    <property type="entry name" value="Papain-like_cys_pep_sf"/>
</dbReference>
<dbReference type="Pfam" id="PF00240">
    <property type="entry name" value="ubiquitin"/>
    <property type="match status" value="1"/>
</dbReference>
<evidence type="ECO:0000256" key="3">
    <source>
        <dbReference type="ARBA" id="ARBA00022786"/>
    </source>
</evidence>
<dbReference type="SUPFAM" id="SSF54001">
    <property type="entry name" value="Cysteine proteinases"/>
    <property type="match status" value="1"/>
</dbReference>
<evidence type="ECO:0000256" key="4">
    <source>
        <dbReference type="ARBA" id="ARBA00022801"/>
    </source>
</evidence>
<dbReference type="PROSITE" id="PS00973">
    <property type="entry name" value="USP_2"/>
    <property type="match status" value="1"/>
</dbReference>
<evidence type="ECO:0000256" key="6">
    <source>
        <dbReference type="RuleBase" id="RU366025"/>
    </source>
</evidence>
<dbReference type="Proteomes" id="UP000018144">
    <property type="component" value="Unassembled WGS sequence"/>
</dbReference>
<dbReference type="GO" id="GO:0016579">
    <property type="term" value="P:protein deubiquitination"/>
    <property type="evidence" value="ECO:0007669"/>
    <property type="project" value="InterPro"/>
</dbReference>
<dbReference type="SUPFAM" id="SSF54236">
    <property type="entry name" value="Ubiquitin-like"/>
    <property type="match status" value="1"/>
</dbReference>
<feature type="compositionally biased region" description="Gly residues" evidence="7">
    <location>
        <begin position="408"/>
        <end position="417"/>
    </location>
</feature>
<keyword evidence="4 6" id="KW-0378">Hydrolase</keyword>
<organism evidence="10 11">
    <name type="scientific">Pyronema omphalodes (strain CBS 100304)</name>
    <name type="common">Pyronema confluens</name>
    <dbReference type="NCBI Taxonomy" id="1076935"/>
    <lineage>
        <taxon>Eukaryota</taxon>
        <taxon>Fungi</taxon>
        <taxon>Dikarya</taxon>
        <taxon>Ascomycota</taxon>
        <taxon>Pezizomycotina</taxon>
        <taxon>Pezizomycetes</taxon>
        <taxon>Pezizales</taxon>
        <taxon>Pyronemataceae</taxon>
        <taxon>Pyronema</taxon>
    </lineage>
</organism>
<dbReference type="CDD" id="cd02657">
    <property type="entry name" value="Peptidase_C19A"/>
    <property type="match status" value="1"/>
</dbReference>
<dbReference type="Gene3D" id="3.10.20.90">
    <property type="entry name" value="Phosphatidylinositol 3-kinase Catalytic Subunit, Chain A, domain 1"/>
    <property type="match status" value="1"/>
</dbReference>
<dbReference type="OMA" id="FKSDAEY"/>
<evidence type="ECO:0000256" key="5">
    <source>
        <dbReference type="ARBA" id="ARBA00022807"/>
    </source>
</evidence>
<dbReference type="EMBL" id="HF935416">
    <property type="protein sequence ID" value="CCX08485.1"/>
    <property type="molecule type" value="Genomic_DNA"/>
</dbReference>
<dbReference type="EC" id="3.4.19.12" evidence="6"/>
<keyword evidence="3 6" id="KW-0833">Ubl conjugation pathway</keyword>
<dbReference type="InterPro" id="IPR000626">
    <property type="entry name" value="Ubiquitin-like_dom"/>
</dbReference>
<comment type="catalytic activity">
    <reaction evidence="1 6">
        <text>Thiol-dependent hydrolysis of ester, thioester, amide, peptide and isopeptide bonds formed by the C-terminal Gly of ubiquitin (a 76-residue protein attached to proteins as an intracellular targeting signal).</text>
        <dbReference type="EC" id="3.4.19.12"/>
    </reaction>
</comment>
<evidence type="ECO:0000259" key="8">
    <source>
        <dbReference type="PROSITE" id="PS50053"/>
    </source>
</evidence>
<comment type="similarity">
    <text evidence="6">Belongs to the peptidase C19 family.</text>
</comment>
<keyword evidence="5 6" id="KW-0788">Thiol protease</keyword>
<dbReference type="InterPro" id="IPR044635">
    <property type="entry name" value="UBP14-like"/>
</dbReference>
<dbReference type="STRING" id="1076935.U4L0Z2"/>
<dbReference type="InterPro" id="IPR018200">
    <property type="entry name" value="USP_CS"/>
</dbReference>
<evidence type="ECO:0000256" key="2">
    <source>
        <dbReference type="ARBA" id="ARBA00022670"/>
    </source>
</evidence>
<dbReference type="SMART" id="SM00213">
    <property type="entry name" value="UBQ"/>
    <property type="match status" value="1"/>
</dbReference>
<dbReference type="AlphaFoldDB" id="U4L0Z2"/>
<dbReference type="InterPro" id="IPR001394">
    <property type="entry name" value="Peptidase_C19_UCH"/>
</dbReference>
<feature type="domain" description="Ubiquitin-like" evidence="8">
    <location>
        <begin position="6"/>
        <end position="74"/>
    </location>
</feature>
<keyword evidence="2 6" id="KW-0645">Protease</keyword>
<dbReference type="Pfam" id="PF00443">
    <property type="entry name" value="UCH"/>
    <property type="match status" value="1"/>
</dbReference>
<dbReference type="OrthoDB" id="333239at2759"/>
<accession>U4L0Z2</accession>
<dbReference type="PANTHER" id="PTHR43982:SF1">
    <property type="entry name" value="UBIQUITIN CARBOXYL-TERMINAL HYDROLASE 14"/>
    <property type="match status" value="1"/>
</dbReference>
<dbReference type="PROSITE" id="PS50053">
    <property type="entry name" value="UBIQUITIN_2"/>
    <property type="match status" value="1"/>
</dbReference>
<dbReference type="Gene3D" id="3.90.70.10">
    <property type="entry name" value="Cysteine proteinases"/>
    <property type="match status" value="1"/>
</dbReference>
<feature type="domain" description="USP" evidence="9">
    <location>
        <begin position="109"/>
        <end position="540"/>
    </location>
</feature>
<dbReference type="GO" id="GO:0061136">
    <property type="term" value="P:regulation of proteasomal protein catabolic process"/>
    <property type="evidence" value="ECO:0007669"/>
    <property type="project" value="TreeGrafter"/>
</dbReference>
<gene>
    <name evidence="10" type="ORF">PCON_08078</name>
</gene>
<dbReference type="PROSITE" id="PS50235">
    <property type="entry name" value="USP_3"/>
    <property type="match status" value="1"/>
</dbReference>
<dbReference type="InterPro" id="IPR028889">
    <property type="entry name" value="USP"/>
</dbReference>
<dbReference type="GO" id="GO:0004843">
    <property type="term" value="F:cysteine-type deubiquitinase activity"/>
    <property type="evidence" value="ECO:0007669"/>
    <property type="project" value="UniProtKB-UniRule"/>
</dbReference>
<evidence type="ECO:0000256" key="1">
    <source>
        <dbReference type="ARBA" id="ARBA00000707"/>
    </source>
</evidence>
<reference evidence="10 11" key="1">
    <citation type="journal article" date="2013" name="PLoS Genet.">
        <title>The genome and development-dependent transcriptomes of Pyronema confluens: a window into fungal evolution.</title>
        <authorList>
            <person name="Traeger S."/>
            <person name="Altegoer F."/>
            <person name="Freitag M."/>
            <person name="Gabaldon T."/>
            <person name="Kempken F."/>
            <person name="Kumar A."/>
            <person name="Marcet-Houben M."/>
            <person name="Poggeler S."/>
            <person name="Stajich J.E."/>
            <person name="Nowrousian M."/>
        </authorList>
    </citation>
    <scope>NUCLEOTIDE SEQUENCE [LARGE SCALE GENOMIC DNA]</scope>
    <source>
        <strain evidence="11">CBS 100304</strain>
        <tissue evidence="10">Vegetative mycelium</tissue>
    </source>
</reference>
<evidence type="ECO:0000259" key="9">
    <source>
        <dbReference type="PROSITE" id="PS50235"/>
    </source>
</evidence>
<feature type="region of interest" description="Disordered" evidence="7">
    <location>
        <begin position="382"/>
        <end position="430"/>
    </location>
</feature>
<protein>
    <recommendedName>
        <fullName evidence="6">Ubiquitin carboxyl-terminal hydrolase</fullName>
        <ecNumber evidence="6">3.4.19.12</ecNumber>
    </recommendedName>
</protein>